<dbReference type="EMBL" id="AFAR01000150">
    <property type="protein sequence ID" value="EGF27314.1"/>
    <property type="molecule type" value="Genomic_DNA"/>
</dbReference>
<dbReference type="PATRIC" id="fig|991778.3.peg.2907"/>
<gene>
    <name evidence="1" type="ORF">RBWH47_05845</name>
</gene>
<dbReference type="Proteomes" id="UP000006222">
    <property type="component" value="Unassembled WGS sequence"/>
</dbReference>
<proteinExistence type="predicted"/>
<protein>
    <submittedName>
        <fullName evidence="1">Uncharacterized protein</fullName>
    </submittedName>
</protein>
<comment type="caution">
    <text evidence="1">The sequence shown here is derived from an EMBL/GenBank/DDBJ whole genome shotgun (WGS) entry which is preliminary data.</text>
</comment>
<accession>F2ASP0</accession>
<reference evidence="1 2" key="1">
    <citation type="journal article" date="2013" name="Mar. Genomics">
        <title>Expression of sulfatases in Rhodopirellula baltica and the diversity of sulfatases in the genus Rhodopirellula.</title>
        <authorList>
            <person name="Wegner C.E."/>
            <person name="Richter-Heitmann T."/>
            <person name="Klindworth A."/>
            <person name="Klockow C."/>
            <person name="Richter M."/>
            <person name="Achstetter T."/>
            <person name="Glockner F.O."/>
            <person name="Harder J."/>
        </authorList>
    </citation>
    <scope>NUCLEOTIDE SEQUENCE [LARGE SCALE GENOMIC DNA]</scope>
    <source>
        <strain evidence="1 2">WH47</strain>
    </source>
</reference>
<organism evidence="1 2">
    <name type="scientific">Rhodopirellula baltica WH47</name>
    <dbReference type="NCBI Taxonomy" id="991778"/>
    <lineage>
        <taxon>Bacteria</taxon>
        <taxon>Pseudomonadati</taxon>
        <taxon>Planctomycetota</taxon>
        <taxon>Planctomycetia</taxon>
        <taxon>Pirellulales</taxon>
        <taxon>Pirellulaceae</taxon>
        <taxon>Rhodopirellula</taxon>
    </lineage>
</organism>
<name>F2ASP0_RHOBT</name>
<dbReference type="AlphaFoldDB" id="F2ASP0"/>
<evidence type="ECO:0000313" key="2">
    <source>
        <dbReference type="Proteomes" id="UP000006222"/>
    </source>
</evidence>
<evidence type="ECO:0000313" key="1">
    <source>
        <dbReference type="EMBL" id="EGF27314.1"/>
    </source>
</evidence>
<sequence>MPVSVVSEASTLTLERNLRSFRLWPPHQWRVFRFEPTNRFKGVSRT</sequence>